<name>W1PA60_AMBTC</name>
<evidence type="ECO:0000313" key="2">
    <source>
        <dbReference type="Proteomes" id="UP000017836"/>
    </source>
</evidence>
<keyword evidence="2" id="KW-1185">Reference proteome</keyword>
<sequence length="82" mass="9229">MEGLDYARTQFDRGLARNKQGEIFSNVINCKEGAKGKLKRLQVVSESSEAFSKARVFGAGLWAKRRLKNLAFPSIVMAFRPH</sequence>
<reference evidence="2" key="1">
    <citation type="journal article" date="2013" name="Science">
        <title>The Amborella genome and the evolution of flowering plants.</title>
        <authorList>
            <consortium name="Amborella Genome Project"/>
        </authorList>
    </citation>
    <scope>NUCLEOTIDE SEQUENCE [LARGE SCALE GENOMIC DNA]</scope>
</reference>
<accession>W1PA60</accession>
<dbReference type="EMBL" id="KI394169">
    <property type="protein sequence ID" value="ERN04808.1"/>
    <property type="molecule type" value="Genomic_DNA"/>
</dbReference>
<evidence type="ECO:0000313" key="1">
    <source>
        <dbReference type="EMBL" id="ERN04808.1"/>
    </source>
</evidence>
<gene>
    <name evidence="1" type="ORF">AMTR_s00140p00114130</name>
</gene>
<dbReference type="Gramene" id="ERN04808">
    <property type="protein sequence ID" value="ERN04808"/>
    <property type="gene ID" value="AMTR_s00140p00114130"/>
</dbReference>
<protein>
    <submittedName>
        <fullName evidence="1">Uncharacterized protein</fullName>
    </submittedName>
</protein>
<dbReference type="Proteomes" id="UP000017836">
    <property type="component" value="Unassembled WGS sequence"/>
</dbReference>
<proteinExistence type="predicted"/>
<organism evidence="1 2">
    <name type="scientific">Amborella trichopoda</name>
    <dbReference type="NCBI Taxonomy" id="13333"/>
    <lineage>
        <taxon>Eukaryota</taxon>
        <taxon>Viridiplantae</taxon>
        <taxon>Streptophyta</taxon>
        <taxon>Embryophyta</taxon>
        <taxon>Tracheophyta</taxon>
        <taxon>Spermatophyta</taxon>
        <taxon>Magnoliopsida</taxon>
        <taxon>Amborellales</taxon>
        <taxon>Amborellaceae</taxon>
        <taxon>Amborella</taxon>
    </lineage>
</organism>
<dbReference type="HOGENOM" id="CLU_2561370_0_0_1"/>
<dbReference type="AlphaFoldDB" id="W1PA60"/>